<dbReference type="InterPro" id="IPR036411">
    <property type="entry name" value="TorD-like_sf"/>
</dbReference>
<protein>
    <submittedName>
        <fullName evidence="2">Respiratory nitrate reductase chaperone NarJ</fullName>
    </submittedName>
</protein>
<dbReference type="NCBIfam" id="TIGR00684">
    <property type="entry name" value="narJ"/>
    <property type="match status" value="1"/>
</dbReference>
<dbReference type="GO" id="GO:0042128">
    <property type="term" value="P:nitrate assimilation"/>
    <property type="evidence" value="ECO:0007669"/>
    <property type="project" value="UniProtKB-KW"/>
</dbReference>
<name>A0A5D3WFN8_9BACT</name>
<dbReference type="Proteomes" id="UP000324159">
    <property type="component" value="Unassembled WGS sequence"/>
</dbReference>
<comment type="caution">
    <text evidence="2">The sequence shown here is derived from an EMBL/GenBank/DDBJ whole genome shotgun (WGS) entry which is preliminary data.</text>
</comment>
<dbReference type="InterPro" id="IPR020945">
    <property type="entry name" value="DMSO/NO3_reduct_chaperone"/>
</dbReference>
<dbReference type="OrthoDB" id="8478585at2"/>
<keyword evidence="3" id="KW-1185">Reference proteome</keyword>
<evidence type="ECO:0000313" key="3">
    <source>
        <dbReference type="Proteomes" id="UP000324159"/>
    </source>
</evidence>
<dbReference type="GO" id="GO:0016530">
    <property type="term" value="F:metallochaperone activity"/>
    <property type="evidence" value="ECO:0007669"/>
    <property type="project" value="TreeGrafter"/>
</dbReference>
<keyword evidence="1" id="KW-0534">Nitrate assimilation</keyword>
<proteinExistence type="predicted"/>
<dbReference type="Pfam" id="PF02613">
    <property type="entry name" value="Nitrate_red_del"/>
    <property type="match status" value="1"/>
</dbReference>
<dbReference type="InterPro" id="IPR003765">
    <property type="entry name" value="NO3_reductase_chaperone_NarJ"/>
</dbReference>
<dbReference type="Gene3D" id="1.10.3480.10">
    <property type="entry name" value="TorD-like"/>
    <property type="match status" value="1"/>
</dbReference>
<dbReference type="SUPFAM" id="SSF89155">
    <property type="entry name" value="TorD-like"/>
    <property type="match status" value="1"/>
</dbReference>
<dbReference type="EMBL" id="VNIB01000013">
    <property type="protein sequence ID" value="TYO96686.1"/>
    <property type="molecule type" value="Genomic_DNA"/>
</dbReference>
<gene>
    <name evidence="2" type="ORF">EDC39_11376</name>
</gene>
<dbReference type="AlphaFoldDB" id="A0A5D3WFN8"/>
<dbReference type="RefSeq" id="WP_148896755.1">
    <property type="nucleotide sequence ID" value="NZ_VNIB01000013.1"/>
</dbReference>
<dbReference type="GO" id="GO:0051131">
    <property type="term" value="P:chaperone-mediated protein complex assembly"/>
    <property type="evidence" value="ECO:0007669"/>
    <property type="project" value="InterPro"/>
</dbReference>
<reference evidence="2 3" key="1">
    <citation type="submission" date="2019-07" db="EMBL/GenBank/DDBJ databases">
        <title>Genomic Encyclopedia of Type Strains, Phase IV (KMG-IV): sequencing the most valuable type-strain genomes for metagenomic binning, comparative biology and taxonomic classification.</title>
        <authorList>
            <person name="Goeker M."/>
        </authorList>
    </citation>
    <scope>NUCLEOTIDE SEQUENCE [LARGE SCALE GENOMIC DNA]</scope>
    <source>
        <strain evidence="2 3">SS015</strain>
    </source>
</reference>
<evidence type="ECO:0000256" key="1">
    <source>
        <dbReference type="ARBA" id="ARBA00023063"/>
    </source>
</evidence>
<dbReference type="PANTHER" id="PTHR43680:SF2">
    <property type="entry name" value="NITRATE REDUCTASE MOLYBDENUM COFACTOR ASSEMBLY CHAPERONE NARJ"/>
    <property type="match status" value="1"/>
</dbReference>
<accession>A0A5D3WFN8</accession>
<organism evidence="2 3">
    <name type="scientific">Geothermobacter ehrlichii</name>
    <dbReference type="NCBI Taxonomy" id="213224"/>
    <lineage>
        <taxon>Bacteria</taxon>
        <taxon>Pseudomonadati</taxon>
        <taxon>Thermodesulfobacteriota</taxon>
        <taxon>Desulfuromonadia</taxon>
        <taxon>Desulfuromonadales</taxon>
        <taxon>Geothermobacteraceae</taxon>
        <taxon>Geothermobacter</taxon>
    </lineage>
</organism>
<dbReference type="GO" id="GO:0051082">
    <property type="term" value="F:unfolded protein binding"/>
    <property type="evidence" value="ECO:0007669"/>
    <property type="project" value="InterPro"/>
</dbReference>
<evidence type="ECO:0000313" key="2">
    <source>
        <dbReference type="EMBL" id="TYO96686.1"/>
    </source>
</evidence>
<sequence length="191" mass="21036">MSGLRQHQDLCLQFASLLDYPGPDIAGRSAACVAALRQVSSAAAAALEEFARFVEQGEPNRIEETFIATFELQALCQPYVGYQLCGESQQRTLFMIRLQQLYRQHGFTPGKELPDHLGEMLRFIGSIDDRSCRDEIIADGLLPALEKLVDGGEADAHPYLALLRSLRIFLAETVVAGDERPAADPPKECVS</sequence>
<dbReference type="PANTHER" id="PTHR43680">
    <property type="entry name" value="NITRATE REDUCTASE MOLYBDENUM COFACTOR ASSEMBLY CHAPERONE"/>
    <property type="match status" value="1"/>
</dbReference>